<comment type="caution">
    <text evidence="1">The sequence shown here is derived from an EMBL/GenBank/DDBJ whole genome shotgun (WGS) entry which is preliminary data.</text>
</comment>
<organism evidence="1 2">
    <name type="scientific">Brachionus plicatilis</name>
    <name type="common">Marine rotifer</name>
    <name type="synonym">Brachionus muelleri</name>
    <dbReference type="NCBI Taxonomy" id="10195"/>
    <lineage>
        <taxon>Eukaryota</taxon>
        <taxon>Metazoa</taxon>
        <taxon>Spiralia</taxon>
        <taxon>Gnathifera</taxon>
        <taxon>Rotifera</taxon>
        <taxon>Eurotatoria</taxon>
        <taxon>Monogononta</taxon>
        <taxon>Pseudotrocha</taxon>
        <taxon>Ploima</taxon>
        <taxon>Brachionidae</taxon>
        <taxon>Brachionus</taxon>
    </lineage>
</organism>
<dbReference type="Proteomes" id="UP000276133">
    <property type="component" value="Unassembled WGS sequence"/>
</dbReference>
<gene>
    <name evidence="1" type="ORF">BpHYR1_017919</name>
</gene>
<sequence>MSKINPIVYDPLKDFNVIFDCNRAGLNRSIPVVVKLVEEYREGFEYSHLSLNRNDLDRKKIIPDKLF</sequence>
<accession>A0A3M7SXK8</accession>
<proteinExistence type="predicted"/>
<reference evidence="1 2" key="1">
    <citation type="journal article" date="2018" name="Sci. Rep.">
        <title>Genomic signatures of local adaptation to the degree of environmental predictability in rotifers.</title>
        <authorList>
            <person name="Franch-Gras L."/>
            <person name="Hahn C."/>
            <person name="Garcia-Roger E.M."/>
            <person name="Carmona M.J."/>
            <person name="Serra M."/>
            <person name="Gomez A."/>
        </authorList>
    </citation>
    <scope>NUCLEOTIDE SEQUENCE [LARGE SCALE GENOMIC DNA]</scope>
    <source>
        <strain evidence="1">HYR1</strain>
    </source>
</reference>
<dbReference type="AlphaFoldDB" id="A0A3M7SXK8"/>
<dbReference type="EMBL" id="REGN01000654">
    <property type="protein sequence ID" value="RNA40310.1"/>
    <property type="molecule type" value="Genomic_DNA"/>
</dbReference>
<protein>
    <submittedName>
        <fullName evidence="1">Uncharacterized protein</fullName>
    </submittedName>
</protein>
<evidence type="ECO:0000313" key="1">
    <source>
        <dbReference type="EMBL" id="RNA40310.1"/>
    </source>
</evidence>
<keyword evidence="2" id="KW-1185">Reference proteome</keyword>
<evidence type="ECO:0000313" key="2">
    <source>
        <dbReference type="Proteomes" id="UP000276133"/>
    </source>
</evidence>
<name>A0A3M7SXK8_BRAPC</name>